<sequence length="264" mass="28525">MISTPFAHRTLPDLANTQVWRAGELGSASLQVVDTGYVALNRVLPGGGWPQGALAEVMQPQPGQHEWGLVAPALAAIQAEAPDKLMVLLGAPYLPFGPALGARQLNMQRLLCAHGRDAPTLLWATREALQCADVAAVLAWLPDARSAHLRRLQIAAHAHNKLLFVFRPLRAQNESSPAPLRLLLEGTAGDAGNVLLTVLKRRGPPLAAPVLLDTRPARLSALLAASRERVRRQREEFASIVRPVTSPQSPVHAPLDRIAHLDHH</sequence>
<dbReference type="SUPFAM" id="SSF52540">
    <property type="entry name" value="P-loop containing nucleoside triphosphate hydrolases"/>
    <property type="match status" value="1"/>
</dbReference>
<feature type="compositionally biased region" description="Basic and acidic residues" evidence="1">
    <location>
        <begin position="254"/>
        <end position="264"/>
    </location>
</feature>
<organism evidence="2 3">
    <name type="scientific">Polaromonas aquatica</name>
    <dbReference type="NCBI Taxonomy" id="332657"/>
    <lineage>
        <taxon>Bacteria</taxon>
        <taxon>Pseudomonadati</taxon>
        <taxon>Pseudomonadota</taxon>
        <taxon>Betaproteobacteria</taxon>
        <taxon>Burkholderiales</taxon>
        <taxon>Comamonadaceae</taxon>
        <taxon>Polaromonas</taxon>
    </lineage>
</organism>
<feature type="region of interest" description="Disordered" evidence="1">
    <location>
        <begin position="241"/>
        <end position="264"/>
    </location>
</feature>
<dbReference type="InterPro" id="IPR027417">
    <property type="entry name" value="P-loop_NTPase"/>
</dbReference>
<dbReference type="EMBL" id="JBHSRS010000013">
    <property type="protein sequence ID" value="MFC6280737.1"/>
    <property type="molecule type" value="Genomic_DNA"/>
</dbReference>
<comment type="caution">
    <text evidence="2">The sequence shown here is derived from an EMBL/GenBank/DDBJ whole genome shotgun (WGS) entry which is preliminary data.</text>
</comment>
<protein>
    <submittedName>
        <fullName evidence="2">Translesion DNA synthesis-associated protein ImuA</fullName>
    </submittedName>
</protein>
<accession>A0ABW1TU06</accession>
<dbReference type="RefSeq" id="WP_371435702.1">
    <property type="nucleotide sequence ID" value="NZ_JBHSRS010000013.1"/>
</dbReference>
<evidence type="ECO:0000256" key="1">
    <source>
        <dbReference type="SAM" id="MobiDB-lite"/>
    </source>
</evidence>
<dbReference type="NCBIfam" id="NF033429">
    <property type="entry name" value="ImuA_translesion"/>
    <property type="match status" value="1"/>
</dbReference>
<keyword evidence="3" id="KW-1185">Reference proteome</keyword>
<gene>
    <name evidence="2" type="primary">imuA</name>
    <name evidence="2" type="ORF">ACFQND_05770</name>
</gene>
<proteinExistence type="predicted"/>
<name>A0ABW1TU06_9BURK</name>
<reference evidence="3" key="1">
    <citation type="journal article" date="2019" name="Int. J. Syst. Evol. Microbiol.">
        <title>The Global Catalogue of Microorganisms (GCM) 10K type strain sequencing project: providing services to taxonomists for standard genome sequencing and annotation.</title>
        <authorList>
            <consortium name="The Broad Institute Genomics Platform"/>
            <consortium name="The Broad Institute Genome Sequencing Center for Infectious Disease"/>
            <person name="Wu L."/>
            <person name="Ma J."/>
        </authorList>
    </citation>
    <scope>NUCLEOTIDE SEQUENCE [LARGE SCALE GENOMIC DNA]</scope>
    <source>
        <strain evidence="3">CCUG 39402</strain>
    </source>
</reference>
<dbReference type="InterPro" id="IPR047610">
    <property type="entry name" value="ImuA_translesion"/>
</dbReference>
<evidence type="ECO:0000313" key="2">
    <source>
        <dbReference type="EMBL" id="MFC6280737.1"/>
    </source>
</evidence>
<dbReference type="Proteomes" id="UP001596270">
    <property type="component" value="Unassembled WGS sequence"/>
</dbReference>
<evidence type="ECO:0000313" key="3">
    <source>
        <dbReference type="Proteomes" id="UP001596270"/>
    </source>
</evidence>
<dbReference type="Gene3D" id="3.40.50.300">
    <property type="entry name" value="P-loop containing nucleotide triphosphate hydrolases"/>
    <property type="match status" value="1"/>
</dbReference>